<evidence type="ECO:0000256" key="3">
    <source>
        <dbReference type="ARBA" id="ARBA00022475"/>
    </source>
</evidence>
<gene>
    <name evidence="12" type="primary">htpX</name>
    <name evidence="14" type="ORF">Q8A70_26685</name>
</gene>
<feature type="transmembrane region" description="Helical" evidence="12">
    <location>
        <begin position="205"/>
        <end position="224"/>
    </location>
</feature>
<feature type="binding site" evidence="12">
    <location>
        <position position="193"/>
    </location>
    <ligand>
        <name>Zn(2+)</name>
        <dbReference type="ChEBI" id="CHEBI:29105"/>
        <note>catalytic</note>
    </ligand>
</feature>
<name>A0ABU0YUA8_9PROT</name>
<evidence type="ECO:0000256" key="2">
    <source>
        <dbReference type="ARBA" id="ARBA00009779"/>
    </source>
</evidence>
<evidence type="ECO:0000313" key="14">
    <source>
        <dbReference type="EMBL" id="MDQ7251300.1"/>
    </source>
</evidence>
<evidence type="ECO:0000256" key="12">
    <source>
        <dbReference type="HAMAP-Rule" id="MF_00188"/>
    </source>
</evidence>
<dbReference type="PANTHER" id="PTHR43221:SF1">
    <property type="entry name" value="PROTEASE HTPX"/>
    <property type="match status" value="1"/>
</dbReference>
<dbReference type="Pfam" id="PF01435">
    <property type="entry name" value="Peptidase_M48"/>
    <property type="match status" value="1"/>
</dbReference>
<sequence>MSGPWGSPDTPAPASAPALADAPHEAITAARVNGTDFLAAQRDNRVKTWVLILVLINLGFFLGYVIGWALEAWGSDSNRFQLAAVSGLGLLGGALLAGIGVVSAGVTLAFGDKLVLSMNGAREVTPEAEPRLHNVVEEMAIAAGLPKPKVYIMESAALNAFATGLSPQKSAIAVTRGLLDTLNREQLQGVVAHEMGHVLNLDTRYMVAVGIMVGLIALVSDVVLRSMRFGSFRSSGSSRRDSKGGGGAAIIVLVIMLVFLILAPIAAQLVRFAVSRQREYLADATSVQLTRNPVGLIGALEVLGAGNTKGPEIGNRATQHLFIVNPLKNFGEKTAALFATHPSIAERIQRLQNLGKA</sequence>
<keyword evidence="5 12" id="KW-0812">Transmembrane</keyword>
<keyword evidence="11 12" id="KW-0472">Membrane</keyword>
<evidence type="ECO:0000313" key="15">
    <source>
        <dbReference type="Proteomes" id="UP001230156"/>
    </source>
</evidence>
<keyword evidence="7 12" id="KW-0378">Hydrolase</keyword>
<feature type="binding site" evidence="12">
    <location>
        <position position="197"/>
    </location>
    <ligand>
        <name>Zn(2+)</name>
        <dbReference type="ChEBI" id="CHEBI:29105"/>
        <note>catalytic</note>
    </ligand>
</feature>
<evidence type="ECO:0000256" key="1">
    <source>
        <dbReference type="ARBA" id="ARBA00004651"/>
    </source>
</evidence>
<dbReference type="InterPro" id="IPR022919">
    <property type="entry name" value="Pept_M48_protease_HtpX"/>
</dbReference>
<feature type="binding site" evidence="12">
    <location>
        <position position="279"/>
    </location>
    <ligand>
        <name>Zn(2+)</name>
        <dbReference type="ChEBI" id="CHEBI:29105"/>
        <note>catalytic</note>
    </ligand>
</feature>
<keyword evidence="6 12" id="KW-0479">Metal-binding</keyword>
<evidence type="ECO:0000256" key="5">
    <source>
        <dbReference type="ARBA" id="ARBA00022692"/>
    </source>
</evidence>
<keyword evidence="4 12" id="KW-0645">Protease</keyword>
<dbReference type="InterPro" id="IPR050083">
    <property type="entry name" value="HtpX_protease"/>
</dbReference>
<feature type="domain" description="Peptidase M48" evidence="13">
    <location>
        <begin position="128"/>
        <end position="353"/>
    </location>
</feature>
<dbReference type="Gene3D" id="3.30.2010.10">
    <property type="entry name" value="Metalloproteases ('zincins'), catalytic domain"/>
    <property type="match status" value="1"/>
</dbReference>
<dbReference type="EC" id="3.4.24.-" evidence="12"/>
<feature type="transmembrane region" description="Helical" evidence="12">
    <location>
        <begin position="49"/>
        <end position="70"/>
    </location>
</feature>
<dbReference type="PANTHER" id="PTHR43221">
    <property type="entry name" value="PROTEASE HTPX"/>
    <property type="match status" value="1"/>
</dbReference>
<reference evidence="15" key="1">
    <citation type="submission" date="2023-08" db="EMBL/GenBank/DDBJ databases">
        <title>Rhodospirillaceae gen. nov., a novel taxon isolated from the Yangtze River Yuezi River estuary sludge.</title>
        <authorList>
            <person name="Ruan L."/>
        </authorList>
    </citation>
    <scope>NUCLEOTIDE SEQUENCE [LARGE SCALE GENOMIC DNA]</scope>
    <source>
        <strain evidence="15">R-7</strain>
    </source>
</reference>
<evidence type="ECO:0000256" key="7">
    <source>
        <dbReference type="ARBA" id="ARBA00022801"/>
    </source>
</evidence>
<keyword evidence="3 12" id="KW-1003">Cell membrane</keyword>
<feature type="transmembrane region" description="Helical" evidence="12">
    <location>
        <begin position="245"/>
        <end position="267"/>
    </location>
</feature>
<evidence type="ECO:0000256" key="6">
    <source>
        <dbReference type="ARBA" id="ARBA00022723"/>
    </source>
</evidence>
<comment type="subcellular location">
    <subcellularLocation>
        <location evidence="1 12">Cell membrane</location>
        <topology evidence="1 12">Multi-pass membrane protein</topology>
    </subcellularLocation>
</comment>
<keyword evidence="15" id="KW-1185">Reference proteome</keyword>
<evidence type="ECO:0000259" key="13">
    <source>
        <dbReference type="Pfam" id="PF01435"/>
    </source>
</evidence>
<accession>A0ABU0YUA8</accession>
<dbReference type="RefSeq" id="WP_379961540.1">
    <property type="nucleotide sequence ID" value="NZ_JAUYVI010000010.1"/>
</dbReference>
<dbReference type="EMBL" id="JAUYVI010000010">
    <property type="protein sequence ID" value="MDQ7251300.1"/>
    <property type="molecule type" value="Genomic_DNA"/>
</dbReference>
<evidence type="ECO:0000256" key="9">
    <source>
        <dbReference type="ARBA" id="ARBA00022989"/>
    </source>
</evidence>
<keyword evidence="9 12" id="KW-1133">Transmembrane helix</keyword>
<feature type="active site" evidence="12">
    <location>
        <position position="194"/>
    </location>
</feature>
<organism evidence="14 15">
    <name type="scientific">Dongia sedimenti</name>
    <dbReference type="NCBI Taxonomy" id="3064282"/>
    <lineage>
        <taxon>Bacteria</taxon>
        <taxon>Pseudomonadati</taxon>
        <taxon>Pseudomonadota</taxon>
        <taxon>Alphaproteobacteria</taxon>
        <taxon>Rhodospirillales</taxon>
        <taxon>Dongiaceae</taxon>
        <taxon>Dongia</taxon>
    </lineage>
</organism>
<dbReference type="InterPro" id="IPR001915">
    <property type="entry name" value="Peptidase_M48"/>
</dbReference>
<evidence type="ECO:0000256" key="11">
    <source>
        <dbReference type="ARBA" id="ARBA00023136"/>
    </source>
</evidence>
<evidence type="ECO:0000256" key="10">
    <source>
        <dbReference type="ARBA" id="ARBA00023049"/>
    </source>
</evidence>
<comment type="caution">
    <text evidence="14">The sequence shown here is derived from an EMBL/GenBank/DDBJ whole genome shotgun (WGS) entry which is preliminary data.</text>
</comment>
<comment type="similarity">
    <text evidence="2 12">Belongs to the peptidase M48B family.</text>
</comment>
<proteinExistence type="inferred from homology"/>
<dbReference type="CDD" id="cd07340">
    <property type="entry name" value="M48B_Htpx_like"/>
    <property type="match status" value="1"/>
</dbReference>
<evidence type="ECO:0000256" key="8">
    <source>
        <dbReference type="ARBA" id="ARBA00022833"/>
    </source>
</evidence>
<dbReference type="HAMAP" id="MF_00188">
    <property type="entry name" value="Pept_M48_protease_HtpX"/>
    <property type="match status" value="1"/>
</dbReference>
<keyword evidence="8 12" id="KW-0862">Zinc</keyword>
<protein>
    <recommendedName>
        <fullName evidence="12">Protease HtpX homolog</fullName>
        <ecNumber evidence="12">3.4.24.-</ecNumber>
    </recommendedName>
</protein>
<evidence type="ECO:0000256" key="4">
    <source>
        <dbReference type="ARBA" id="ARBA00022670"/>
    </source>
</evidence>
<comment type="cofactor">
    <cofactor evidence="12">
        <name>Zn(2+)</name>
        <dbReference type="ChEBI" id="CHEBI:29105"/>
    </cofactor>
    <text evidence="12">Binds 1 zinc ion per subunit.</text>
</comment>
<feature type="transmembrane region" description="Helical" evidence="12">
    <location>
        <begin position="82"/>
        <end position="110"/>
    </location>
</feature>
<dbReference type="Proteomes" id="UP001230156">
    <property type="component" value="Unassembled WGS sequence"/>
</dbReference>
<keyword evidence="10 12" id="KW-0482">Metalloprotease</keyword>